<accession>A0ACC3NBP3</accession>
<organism evidence="1 2">
    <name type="scientific">Vermiconidia calcicola</name>
    <dbReference type="NCBI Taxonomy" id="1690605"/>
    <lineage>
        <taxon>Eukaryota</taxon>
        <taxon>Fungi</taxon>
        <taxon>Dikarya</taxon>
        <taxon>Ascomycota</taxon>
        <taxon>Pezizomycotina</taxon>
        <taxon>Dothideomycetes</taxon>
        <taxon>Dothideomycetidae</taxon>
        <taxon>Mycosphaerellales</taxon>
        <taxon>Extremaceae</taxon>
        <taxon>Vermiconidia</taxon>
    </lineage>
</organism>
<dbReference type="EMBL" id="JAUTXU010000058">
    <property type="protein sequence ID" value="KAK3714035.1"/>
    <property type="molecule type" value="Genomic_DNA"/>
</dbReference>
<evidence type="ECO:0000313" key="2">
    <source>
        <dbReference type="Proteomes" id="UP001281147"/>
    </source>
</evidence>
<protein>
    <submittedName>
        <fullName evidence="1">Uncharacterized protein</fullName>
    </submittedName>
</protein>
<proteinExistence type="predicted"/>
<reference evidence="1" key="1">
    <citation type="submission" date="2023-07" db="EMBL/GenBank/DDBJ databases">
        <title>Black Yeasts Isolated from many extreme environments.</title>
        <authorList>
            <person name="Coleine C."/>
            <person name="Stajich J.E."/>
            <person name="Selbmann L."/>
        </authorList>
    </citation>
    <scope>NUCLEOTIDE SEQUENCE</scope>
    <source>
        <strain evidence="1">CCFEE 5714</strain>
    </source>
</reference>
<gene>
    <name evidence="1" type="ORF">LTR37_008064</name>
</gene>
<dbReference type="Proteomes" id="UP001281147">
    <property type="component" value="Unassembled WGS sequence"/>
</dbReference>
<name>A0ACC3NBP3_9PEZI</name>
<sequence length="336" mass="38778">MARTRLRELAAQTHRNIQDAENKTDGAYRTLATSMRRLNTWTRLAQKRIRCADDAKNQAETRQREQYCAETALLLNIASPVLEAEKLIDRDRLRTSVVEHDDSVEPFVYAESNTALTHSQRNELFNNYLDSVDSTGECQAVVDALVTNQSESFDEFMDLHPESSMAEFDRLNLWYSRQARQQLVEAQIKEHDLHNEVVKAGFTSILREYDFAHAPGDDEPVDSEPYEGRRRAVVRSREQRARIEEWVALQGGMPPIQQEDSPPVEAKQLDAWHVRPIDFQDIDRGTNDSFGDSERRLCGALLPKYRLDCADMREDLSIFSEHSEYSECWCCGWELC</sequence>
<keyword evidence="2" id="KW-1185">Reference proteome</keyword>
<evidence type="ECO:0000313" key="1">
    <source>
        <dbReference type="EMBL" id="KAK3714035.1"/>
    </source>
</evidence>
<comment type="caution">
    <text evidence="1">The sequence shown here is derived from an EMBL/GenBank/DDBJ whole genome shotgun (WGS) entry which is preliminary data.</text>
</comment>